<keyword evidence="2 6" id="KW-0812">Transmembrane</keyword>
<proteinExistence type="inferred from homology"/>
<feature type="domain" description="ResB-like" evidence="8">
    <location>
        <begin position="19"/>
        <end position="281"/>
    </location>
</feature>
<feature type="transmembrane region" description="Helical" evidence="7">
    <location>
        <begin position="21"/>
        <end position="39"/>
    </location>
</feature>
<evidence type="ECO:0000259" key="8">
    <source>
        <dbReference type="Pfam" id="PF05140"/>
    </source>
</evidence>
<evidence type="ECO:0000256" key="7">
    <source>
        <dbReference type="SAM" id="Phobius"/>
    </source>
</evidence>
<keyword evidence="5 6" id="KW-0472">Membrane</keyword>
<sequence>MLKKINTYTWRLSNLLGNLKLSIILLLVLSLFSSLGTIIEQDKLVSFYELNYPNSKPLFGFINSTIILFFGLNHVYSTWWFDSTIFVFGLSLISCTFIRQLPSLKMARIWQFYNKSINLTKFKLNFQLKNVSLSKVAFNLKNTNYAVIQQGPFLYAYRGLLGKISPIIVHASMIIILVGSLLGIFSGYMVQELVPSKELFHLQNIVTSGALSYIPQNFEGYVQDFKIAYDDEGSIDQFYSDLSILNNDGDTLTSKTIYVNEPLRYNGITFYQTDWSIFGITLELDKDKAIQVPLQLITTSDNTRFWIAKLPFLSSNEKKDDLLLILQDLTGKILMYNSEKELVGETVLGHKFFLNGHTLRVTSIIPSTGLQIKSDPGIPFVYVGFLLLMLSVVTSYTSYSQIWALKKNNDLYISGQTNRATYYFEKQLIKLINMSKTNN</sequence>
<dbReference type="GO" id="GO:0017004">
    <property type="term" value="P:cytochrome complex assembly"/>
    <property type="evidence" value="ECO:0007669"/>
    <property type="project" value="UniProtKB-UniRule"/>
</dbReference>
<dbReference type="PANTHER" id="PTHR31566">
    <property type="entry name" value="CYTOCHROME C BIOGENESIS PROTEIN CCS1, CHLOROPLASTIC"/>
    <property type="match status" value="1"/>
</dbReference>
<dbReference type="AlphaFoldDB" id="A0A7T8G5M3"/>
<evidence type="ECO:0000256" key="4">
    <source>
        <dbReference type="ARBA" id="ARBA00022989"/>
    </source>
</evidence>
<evidence type="ECO:0000256" key="6">
    <source>
        <dbReference type="HAMAP-Rule" id="MF_01392"/>
    </source>
</evidence>
<geneLocation type="chloroplast" evidence="9"/>
<dbReference type="PANTHER" id="PTHR31566:SF0">
    <property type="entry name" value="CYTOCHROME C BIOGENESIS PROTEIN CCS1, CHLOROPLASTIC"/>
    <property type="match status" value="1"/>
</dbReference>
<dbReference type="GO" id="GO:0009535">
    <property type="term" value="C:chloroplast thylakoid membrane"/>
    <property type="evidence" value="ECO:0007669"/>
    <property type="project" value="UniProtKB-SubCell"/>
</dbReference>
<dbReference type="InterPro" id="IPR007816">
    <property type="entry name" value="ResB-like_domain"/>
</dbReference>
<reference evidence="9" key="1">
    <citation type="journal article" date="2019" name="Mitochondrial DNA Part B Resour">
        <title>The complete plastid genome of a marine microalgae Cryptophyceae sp. CCMP2293 (Cryptophyta).</title>
        <authorList>
            <person name="Xu K."/>
            <person name="Hu S."/>
            <person name="Tang X."/>
        </authorList>
    </citation>
    <scope>NUCLEOTIDE SEQUENCE</scope>
</reference>
<keyword evidence="9" id="KW-0150">Chloroplast</keyword>
<dbReference type="Pfam" id="PF05140">
    <property type="entry name" value="ResB"/>
    <property type="match status" value="2"/>
</dbReference>
<keyword evidence="4 6" id="KW-1133">Transmembrane helix</keyword>
<keyword evidence="3 6" id="KW-0201">Cytochrome c-type biogenesis</keyword>
<comment type="subcellular location">
    <subcellularLocation>
        <location evidence="1">Membrane</location>
        <topology evidence="1">Multi-pass membrane protein</topology>
    </subcellularLocation>
    <subcellularLocation>
        <location evidence="6">Plastid</location>
        <location evidence="6">Chloroplast thylakoid membrane</location>
        <topology evidence="6">Multi-pass membrane protein</topology>
    </subcellularLocation>
</comment>
<evidence type="ECO:0000313" key="9">
    <source>
        <dbReference type="EMBL" id="QQP22341.1"/>
    </source>
</evidence>
<protein>
    <recommendedName>
        <fullName evidence="6">Cytochrome c biogenesis protein Ccs1</fullName>
    </recommendedName>
</protein>
<dbReference type="HAMAP" id="MF_01392">
    <property type="entry name" value="CytC_Ccs1"/>
    <property type="match status" value="1"/>
</dbReference>
<evidence type="ECO:0000256" key="1">
    <source>
        <dbReference type="ARBA" id="ARBA00004141"/>
    </source>
</evidence>
<gene>
    <name evidence="6 9" type="primary">ccs1</name>
</gene>
<keyword evidence="6" id="KW-0793">Thylakoid</keyword>
<evidence type="ECO:0000256" key="3">
    <source>
        <dbReference type="ARBA" id="ARBA00022748"/>
    </source>
</evidence>
<name>A0A7T8G5M3_9CRYP</name>
<comment type="subunit">
    <text evidence="6">May interact with CcsA.</text>
</comment>
<dbReference type="EMBL" id="MK798155">
    <property type="protein sequence ID" value="QQP22341.1"/>
    <property type="molecule type" value="Genomic_DNA"/>
</dbReference>
<feature type="transmembrane region" description="Helical" evidence="7">
    <location>
        <begin position="79"/>
        <end position="98"/>
    </location>
</feature>
<comment type="function">
    <text evidence="6">Required during biogenesis of c-type cytochromes (cytochrome c6 and cytochrome f) at the step of heme attachment.</text>
</comment>
<organism evidence="9">
    <name type="scientific">Baffinella frigidus</name>
    <dbReference type="NCBI Taxonomy" id="2571260"/>
    <lineage>
        <taxon>Eukaryota</taxon>
        <taxon>Cryptophyceae</taxon>
        <taxon>Cryptomonadales</taxon>
        <taxon>Baffinellaceae</taxon>
        <taxon>Baffinella</taxon>
    </lineage>
</organism>
<dbReference type="InterPro" id="IPR023494">
    <property type="entry name" value="Cyt_c_bgen_Ccs1/CcsB/ResB"/>
</dbReference>
<feature type="transmembrane region" description="Helical" evidence="7">
    <location>
        <begin position="380"/>
        <end position="399"/>
    </location>
</feature>
<evidence type="ECO:0000256" key="5">
    <source>
        <dbReference type="ARBA" id="ARBA00023136"/>
    </source>
</evidence>
<evidence type="ECO:0000256" key="2">
    <source>
        <dbReference type="ARBA" id="ARBA00022692"/>
    </source>
</evidence>
<feature type="transmembrane region" description="Helical" evidence="7">
    <location>
        <begin position="167"/>
        <end position="190"/>
    </location>
</feature>
<comment type="similarity">
    <text evidence="6">Belongs to the Ccs1/CcsB family.</text>
</comment>
<keyword evidence="9" id="KW-0934">Plastid</keyword>
<feature type="domain" description="ResB-like" evidence="8">
    <location>
        <begin position="364"/>
        <end position="427"/>
    </location>
</feature>
<accession>A0A7T8G5M3</accession>